<evidence type="ECO:0000313" key="1">
    <source>
        <dbReference type="EMBL" id="RDB21002.1"/>
    </source>
</evidence>
<name>A0A369JI70_HYPMA</name>
<organism evidence="1 2">
    <name type="scientific">Hypsizygus marmoreus</name>
    <name type="common">White beech mushroom</name>
    <name type="synonym">Agaricus marmoreus</name>
    <dbReference type="NCBI Taxonomy" id="39966"/>
    <lineage>
        <taxon>Eukaryota</taxon>
        <taxon>Fungi</taxon>
        <taxon>Dikarya</taxon>
        <taxon>Basidiomycota</taxon>
        <taxon>Agaricomycotina</taxon>
        <taxon>Agaricomycetes</taxon>
        <taxon>Agaricomycetidae</taxon>
        <taxon>Agaricales</taxon>
        <taxon>Tricholomatineae</taxon>
        <taxon>Lyophyllaceae</taxon>
        <taxon>Hypsizygus</taxon>
    </lineage>
</organism>
<comment type="caution">
    <text evidence="1">The sequence shown here is derived from an EMBL/GenBank/DDBJ whole genome shotgun (WGS) entry which is preliminary data.</text>
</comment>
<dbReference type="InParanoid" id="A0A369JI70"/>
<reference evidence="1" key="1">
    <citation type="submission" date="2018-04" db="EMBL/GenBank/DDBJ databases">
        <title>Whole genome sequencing of Hypsizygus marmoreus.</title>
        <authorList>
            <person name="Choi I.-G."/>
            <person name="Min B."/>
            <person name="Kim J.-G."/>
            <person name="Kim S."/>
            <person name="Oh Y.-L."/>
            <person name="Kong W.-S."/>
            <person name="Park H."/>
            <person name="Jeong J."/>
            <person name="Song E.-S."/>
        </authorList>
    </citation>
    <scope>NUCLEOTIDE SEQUENCE [LARGE SCALE GENOMIC DNA]</scope>
    <source>
        <strain evidence="1">51987-8</strain>
    </source>
</reference>
<protein>
    <submittedName>
        <fullName evidence="1">Uncharacterized protein</fullName>
    </submittedName>
</protein>
<dbReference type="AlphaFoldDB" id="A0A369JI70"/>
<evidence type="ECO:0000313" key="2">
    <source>
        <dbReference type="Proteomes" id="UP000076154"/>
    </source>
</evidence>
<accession>A0A369JI70</accession>
<sequence>MHLQLLVSVDSKANFDSRSDWISFLPPPTPQNDTNIADQQTLPALAAGTTKNQKDWLLEKSQGSALNAMSDFIPTILFTTRTINPTHFNLVPQLQLI</sequence>
<keyword evidence="2" id="KW-1185">Reference proteome</keyword>
<gene>
    <name evidence="1" type="ORF">Hypma_011598</name>
</gene>
<proteinExistence type="predicted"/>
<dbReference type="EMBL" id="LUEZ02000055">
    <property type="protein sequence ID" value="RDB21002.1"/>
    <property type="molecule type" value="Genomic_DNA"/>
</dbReference>
<dbReference type="Proteomes" id="UP000076154">
    <property type="component" value="Unassembled WGS sequence"/>
</dbReference>